<dbReference type="OrthoDB" id="2194983at2759"/>
<dbReference type="Gene3D" id="3.30.420.10">
    <property type="entry name" value="Ribonuclease H-like superfamily/Ribonuclease H"/>
    <property type="match status" value="1"/>
</dbReference>
<dbReference type="PANTHER" id="PTHR37984:SF5">
    <property type="entry name" value="PROTEIN NYNRIN-LIKE"/>
    <property type="match status" value="1"/>
</dbReference>
<dbReference type="EMBL" id="GG680166">
    <property type="protein sequence ID" value="EER06952.1"/>
    <property type="molecule type" value="Genomic_DNA"/>
</dbReference>
<sequence length="745" mass="83666">MKWTARLLLGIAGCGGTGVDPCRLHCEARLAGDLLRSIAGKGMKEADELLSIENGSADFNIISSCFTTLEEYSAQRCEHWCYGGSSLVCFVDASPVGYGWCIKVVNGTVPISDIIPELSKPNTEVWDLAEQAGIWLSTKAQRSWHINRKELAAIGKLMLYLHGMLCSHRTIGPPISSIFVYADSQTALRWMENRVGAKSIEKVAVQRLVCCINELVSDIRASGITVTYGKVEGALNPADRLSRLVEKWGLTASLGLDDVEPESLLLQAVLDTDETSDGDLGSSLKFPLIHQEDYLSVLSGQEDPRQRLRSLQRESLVLKTYCEWLEAEAANDVEKYSNKDRVLLSEATRNLRLLSDGILCRLHYPYGDTLREPIEVYVIPVDTDRGLQEAKRITRAFHERYSHLCPRYTKQRITKVFSIKGLNKLVSWCCKTCPLCQRSATRRFVKGDDYARLDPVALRVFAVVSVDVCGPFEVSQSSGNSYVLVCVDSYSRFALARGMPDQTSRSVTFTILGIMMEYGLIAKLRCDQGPAFRAAFFKKEMRKVGTVVVYSSRFSPWANGLAEKSVGGIKKVSRLVARSCEGSKSWERFIGLAIRRLNSRPLTVLGLPSLTPFDIMFGRRALEEEEMSLLSSKRLESDEETVNQEGAEQLDKAREAVREQVRHSLFDRDVTVRRRLPKLKPGDRVLIFRPSMKPGRAGAAGSYSDKVYVVMRVLDYVLYLRPEDCQSDPQTEVREHIRNVRLYYR</sequence>
<feature type="chain" id="PRO_5002954638" evidence="1">
    <location>
        <begin position="17"/>
        <end position="745"/>
    </location>
</feature>
<dbReference type="RefSeq" id="XP_002775136.1">
    <property type="nucleotide sequence ID" value="XM_002775090.1"/>
</dbReference>
<protein>
    <submittedName>
        <fullName evidence="3">Gag/pol/env polyprotein, putative</fullName>
    </submittedName>
</protein>
<dbReference type="SUPFAM" id="SSF53098">
    <property type="entry name" value="Ribonuclease H-like"/>
    <property type="match status" value="1"/>
</dbReference>
<accession>C5L8J0</accession>
<dbReference type="Pfam" id="PF17921">
    <property type="entry name" value="Integrase_H2C2"/>
    <property type="match status" value="1"/>
</dbReference>
<dbReference type="GO" id="GO:0015074">
    <property type="term" value="P:DNA integration"/>
    <property type="evidence" value="ECO:0007669"/>
    <property type="project" value="InterPro"/>
</dbReference>
<dbReference type="InterPro" id="IPR041588">
    <property type="entry name" value="Integrase_H2C2"/>
</dbReference>
<proteinExistence type="predicted"/>
<dbReference type="InterPro" id="IPR001584">
    <property type="entry name" value="Integrase_cat-core"/>
</dbReference>
<reference evidence="3 4" key="1">
    <citation type="submission" date="2008-07" db="EMBL/GenBank/DDBJ databases">
        <authorList>
            <person name="El-Sayed N."/>
            <person name="Caler E."/>
            <person name="Inman J."/>
            <person name="Amedeo P."/>
            <person name="Hass B."/>
            <person name="Wortman J."/>
        </authorList>
    </citation>
    <scope>NUCLEOTIDE SEQUENCE [LARGE SCALE GENOMIC DNA]</scope>
    <source>
        <strain evidence="4">ATCC 50983 / TXsc</strain>
    </source>
</reference>
<evidence type="ECO:0000259" key="2">
    <source>
        <dbReference type="PROSITE" id="PS50994"/>
    </source>
</evidence>
<feature type="signal peptide" evidence="1">
    <location>
        <begin position="1"/>
        <end position="16"/>
    </location>
</feature>
<dbReference type="PANTHER" id="PTHR37984">
    <property type="entry name" value="PROTEIN CBG26694"/>
    <property type="match status" value="1"/>
</dbReference>
<name>C5L8J0_PERM5</name>
<keyword evidence="4" id="KW-1185">Reference proteome</keyword>
<dbReference type="AlphaFoldDB" id="C5L8J0"/>
<dbReference type="GeneID" id="9059155"/>
<organism evidence="4">
    <name type="scientific">Perkinsus marinus (strain ATCC 50983 / TXsc)</name>
    <dbReference type="NCBI Taxonomy" id="423536"/>
    <lineage>
        <taxon>Eukaryota</taxon>
        <taxon>Sar</taxon>
        <taxon>Alveolata</taxon>
        <taxon>Perkinsozoa</taxon>
        <taxon>Perkinsea</taxon>
        <taxon>Perkinsida</taxon>
        <taxon>Perkinsidae</taxon>
        <taxon>Perkinsus</taxon>
    </lineage>
</organism>
<dbReference type="InterPro" id="IPR012337">
    <property type="entry name" value="RNaseH-like_sf"/>
</dbReference>
<evidence type="ECO:0000313" key="4">
    <source>
        <dbReference type="Proteomes" id="UP000007800"/>
    </source>
</evidence>
<dbReference type="Pfam" id="PF00665">
    <property type="entry name" value="rve"/>
    <property type="match status" value="1"/>
</dbReference>
<keyword evidence="1" id="KW-0732">Signal</keyword>
<dbReference type="Proteomes" id="UP000007800">
    <property type="component" value="Unassembled WGS sequence"/>
</dbReference>
<gene>
    <name evidence="3" type="ORF">Pmar_PMAR026834</name>
</gene>
<dbReference type="InterPro" id="IPR050951">
    <property type="entry name" value="Retrovirus_Pol_polyprotein"/>
</dbReference>
<evidence type="ECO:0000256" key="1">
    <source>
        <dbReference type="SAM" id="SignalP"/>
    </source>
</evidence>
<dbReference type="GO" id="GO:0003676">
    <property type="term" value="F:nucleic acid binding"/>
    <property type="evidence" value="ECO:0007669"/>
    <property type="project" value="InterPro"/>
</dbReference>
<dbReference type="InParanoid" id="C5L8J0"/>
<feature type="domain" description="Integrase catalytic" evidence="2">
    <location>
        <begin position="451"/>
        <end position="620"/>
    </location>
</feature>
<dbReference type="PROSITE" id="PS50994">
    <property type="entry name" value="INTEGRASE"/>
    <property type="match status" value="1"/>
</dbReference>
<evidence type="ECO:0000313" key="3">
    <source>
        <dbReference type="EMBL" id="EER06952.1"/>
    </source>
</evidence>
<dbReference type="InterPro" id="IPR036397">
    <property type="entry name" value="RNaseH_sf"/>
</dbReference>